<feature type="region of interest" description="Disordered" evidence="1">
    <location>
        <begin position="42"/>
        <end position="62"/>
    </location>
</feature>
<sequence length="62" mass="7258">MWSNIKYWMKDVCVTGLKLQALLNFEFLMLIGDHLPIHDHDHDHAHKKPASKPSSLYDPLNF</sequence>
<evidence type="ECO:0000313" key="2">
    <source>
        <dbReference type="EMBL" id="PON63902.1"/>
    </source>
</evidence>
<reference evidence="3" key="1">
    <citation type="submission" date="2016-06" db="EMBL/GenBank/DDBJ databases">
        <title>Parallel loss of symbiosis genes in relatives of nitrogen-fixing non-legume Parasponia.</title>
        <authorList>
            <person name="Van Velzen R."/>
            <person name="Holmer R."/>
            <person name="Bu F."/>
            <person name="Rutten L."/>
            <person name="Van Zeijl A."/>
            <person name="Liu W."/>
            <person name="Santuari L."/>
            <person name="Cao Q."/>
            <person name="Sharma T."/>
            <person name="Shen D."/>
            <person name="Roswanjaya Y."/>
            <person name="Wardhani T."/>
            <person name="Kalhor M.S."/>
            <person name="Jansen J."/>
            <person name="Van den Hoogen J."/>
            <person name="Gungor B."/>
            <person name="Hartog M."/>
            <person name="Hontelez J."/>
            <person name="Verver J."/>
            <person name="Yang W.-C."/>
            <person name="Schijlen E."/>
            <person name="Repin R."/>
            <person name="Schilthuizen M."/>
            <person name="Schranz E."/>
            <person name="Heidstra R."/>
            <person name="Miyata K."/>
            <person name="Fedorova E."/>
            <person name="Kohlen W."/>
            <person name="Bisseling T."/>
            <person name="Smit S."/>
            <person name="Geurts R."/>
        </authorList>
    </citation>
    <scope>NUCLEOTIDE SEQUENCE [LARGE SCALE GENOMIC DNA]</scope>
    <source>
        <strain evidence="3">cv. RG33-2</strain>
    </source>
</reference>
<organism evidence="2 3">
    <name type="scientific">Trema orientale</name>
    <name type="common">Charcoal tree</name>
    <name type="synonym">Celtis orientalis</name>
    <dbReference type="NCBI Taxonomy" id="63057"/>
    <lineage>
        <taxon>Eukaryota</taxon>
        <taxon>Viridiplantae</taxon>
        <taxon>Streptophyta</taxon>
        <taxon>Embryophyta</taxon>
        <taxon>Tracheophyta</taxon>
        <taxon>Spermatophyta</taxon>
        <taxon>Magnoliopsida</taxon>
        <taxon>eudicotyledons</taxon>
        <taxon>Gunneridae</taxon>
        <taxon>Pentapetalae</taxon>
        <taxon>rosids</taxon>
        <taxon>fabids</taxon>
        <taxon>Rosales</taxon>
        <taxon>Cannabaceae</taxon>
        <taxon>Trema</taxon>
    </lineage>
</organism>
<dbReference type="InParanoid" id="A0A2P5CSA6"/>
<dbReference type="Proteomes" id="UP000237000">
    <property type="component" value="Unassembled WGS sequence"/>
</dbReference>
<evidence type="ECO:0000313" key="3">
    <source>
        <dbReference type="Proteomes" id="UP000237000"/>
    </source>
</evidence>
<dbReference type="AlphaFoldDB" id="A0A2P5CSA6"/>
<evidence type="ECO:0000256" key="1">
    <source>
        <dbReference type="SAM" id="MobiDB-lite"/>
    </source>
</evidence>
<gene>
    <name evidence="2" type="ORF">TorRG33x02_274570</name>
</gene>
<proteinExistence type="predicted"/>
<accession>A0A2P5CSA6</accession>
<name>A0A2P5CSA6_TREOI</name>
<dbReference type="EMBL" id="JXTC01000332">
    <property type="protein sequence ID" value="PON63902.1"/>
    <property type="molecule type" value="Genomic_DNA"/>
</dbReference>
<protein>
    <submittedName>
        <fullName evidence="2">Uncharacterized protein</fullName>
    </submittedName>
</protein>
<keyword evidence="3" id="KW-1185">Reference proteome</keyword>
<comment type="caution">
    <text evidence="2">The sequence shown here is derived from an EMBL/GenBank/DDBJ whole genome shotgun (WGS) entry which is preliminary data.</text>
</comment>